<dbReference type="PANTHER" id="PTHR21650:SF2">
    <property type="entry name" value="KINETOCHORE PROTEIN NUF2"/>
    <property type="match status" value="1"/>
</dbReference>
<dbReference type="GO" id="GO:0051301">
    <property type="term" value="P:cell division"/>
    <property type="evidence" value="ECO:0007669"/>
    <property type="project" value="UniProtKB-KW"/>
</dbReference>
<comment type="subcellular location">
    <subcellularLocation>
        <location evidence="2">Chromosome</location>
        <location evidence="2">Centromere</location>
        <location evidence="2">Kinetochore</location>
    </subcellularLocation>
    <subcellularLocation>
        <location evidence="1">Nucleus</location>
    </subcellularLocation>
</comment>
<evidence type="ECO:0000256" key="5">
    <source>
        <dbReference type="ARBA" id="ARBA00022618"/>
    </source>
</evidence>
<organism evidence="14 15">
    <name type="scientific">Riccia fluitans</name>
    <dbReference type="NCBI Taxonomy" id="41844"/>
    <lineage>
        <taxon>Eukaryota</taxon>
        <taxon>Viridiplantae</taxon>
        <taxon>Streptophyta</taxon>
        <taxon>Embryophyta</taxon>
        <taxon>Marchantiophyta</taxon>
        <taxon>Marchantiopsida</taxon>
        <taxon>Marchantiidae</taxon>
        <taxon>Marchantiales</taxon>
        <taxon>Ricciaceae</taxon>
        <taxon>Riccia</taxon>
    </lineage>
</organism>
<dbReference type="Proteomes" id="UP001605036">
    <property type="component" value="Unassembled WGS sequence"/>
</dbReference>
<keyword evidence="9" id="KW-0539">Nucleus</keyword>
<keyword evidence="6" id="KW-0498">Mitosis</keyword>
<evidence type="ECO:0000256" key="3">
    <source>
        <dbReference type="ARBA" id="ARBA00005498"/>
    </source>
</evidence>
<gene>
    <name evidence="14" type="ORF">R1flu_005590</name>
</gene>
<keyword evidence="7" id="KW-0995">Kinetochore</keyword>
<evidence type="ECO:0000256" key="6">
    <source>
        <dbReference type="ARBA" id="ARBA00022776"/>
    </source>
</evidence>
<comment type="similarity">
    <text evidence="3">Belongs to the NUF2 family.</text>
</comment>
<evidence type="ECO:0000256" key="12">
    <source>
        <dbReference type="SAM" id="Coils"/>
    </source>
</evidence>
<evidence type="ECO:0000256" key="1">
    <source>
        <dbReference type="ARBA" id="ARBA00004123"/>
    </source>
</evidence>
<dbReference type="Gene3D" id="1.10.418.60">
    <property type="entry name" value="Ncd80 complex, Nuf2 subunit"/>
    <property type="match status" value="1"/>
</dbReference>
<evidence type="ECO:0000256" key="11">
    <source>
        <dbReference type="ARBA" id="ARBA00023328"/>
    </source>
</evidence>
<evidence type="ECO:0000313" key="15">
    <source>
        <dbReference type="Proteomes" id="UP001605036"/>
    </source>
</evidence>
<feature type="domain" description="Kinetochore protein Nuf2 N-terminal" evidence="13">
    <location>
        <begin position="48"/>
        <end position="178"/>
    </location>
</feature>
<keyword evidence="8 12" id="KW-0175">Coiled coil</keyword>
<dbReference type="InterPro" id="IPR005549">
    <property type="entry name" value="Kinetochore_Nuf2_N"/>
</dbReference>
<evidence type="ECO:0000259" key="13">
    <source>
        <dbReference type="Pfam" id="PF03800"/>
    </source>
</evidence>
<evidence type="ECO:0000313" key="14">
    <source>
        <dbReference type="EMBL" id="KAL2634111.1"/>
    </source>
</evidence>
<dbReference type="GO" id="GO:0005634">
    <property type="term" value="C:nucleus"/>
    <property type="evidence" value="ECO:0007669"/>
    <property type="project" value="UniProtKB-SubCell"/>
</dbReference>
<evidence type="ECO:0000256" key="8">
    <source>
        <dbReference type="ARBA" id="ARBA00023054"/>
    </source>
</evidence>
<accession>A0ABD1YTL5</accession>
<sequence>MSSGEGGVERVIQAFEFREIFLGFRRFALSRTNPVDHRRVAMPVFAPPELDTKQVVKVLADLGVEIEEKHILTPTGEVTWYLYETLAQNMLRVTREVLQQPAFGVLCKLEYPEMHEQSVSALASWRIIQELLNASGVTDFTLRDLIKPECRRTIRNLSHVINYGRFMAEREDKLDAVQNVDVLQRRQEVEEDIEKLKAQLDAINQEREAQAPAVEAIEAEASILFEEVKALNKEQGSYQKDIQVLKQELTTLNNGISGQKYKLQQAKQEESDLQKRIVPDPEKLQRTIEEQKTLLENTELAVEEARQSVKKLEKKHEALVKAAKKVQKEMGRFEEAQKLLMEEKAKMKEVKAARGKLKATEEEDKQQSKRLTEFKSKGDKLQELIDSAERVGLAKVHEEEKALKDSKERLAQMIQYQKEVDHPRKEAKVQYLLSEIDEVVKTKDEVLKEYYEEKKRLQQKVLGYYRLRSFSTLFVRFSGSGLMYIA</sequence>
<dbReference type="Pfam" id="PF03800">
    <property type="entry name" value="Nuf2"/>
    <property type="match status" value="1"/>
</dbReference>
<dbReference type="AlphaFoldDB" id="A0ABD1YTL5"/>
<dbReference type="GO" id="GO:0000776">
    <property type="term" value="C:kinetochore"/>
    <property type="evidence" value="ECO:0007669"/>
    <property type="project" value="UniProtKB-KW"/>
</dbReference>
<dbReference type="EMBL" id="JBHFFA010000003">
    <property type="protein sequence ID" value="KAL2634111.1"/>
    <property type="molecule type" value="Genomic_DNA"/>
</dbReference>
<reference evidence="14 15" key="1">
    <citation type="submission" date="2024-09" db="EMBL/GenBank/DDBJ databases">
        <title>Chromosome-scale assembly of Riccia fluitans.</title>
        <authorList>
            <person name="Paukszto L."/>
            <person name="Sawicki J."/>
            <person name="Karawczyk K."/>
            <person name="Piernik-Szablinska J."/>
            <person name="Szczecinska M."/>
            <person name="Mazdziarz M."/>
        </authorList>
    </citation>
    <scope>NUCLEOTIDE SEQUENCE [LARGE SCALE GENOMIC DNA]</scope>
    <source>
        <strain evidence="14">Rf_01</strain>
        <tissue evidence="14">Aerial parts of the thallus</tissue>
    </source>
</reference>
<keyword evidence="11" id="KW-0137">Centromere</keyword>
<feature type="coiled-coil region" evidence="12">
    <location>
        <begin position="179"/>
        <end position="248"/>
    </location>
</feature>
<evidence type="ECO:0000256" key="9">
    <source>
        <dbReference type="ARBA" id="ARBA00023242"/>
    </source>
</evidence>
<feature type="coiled-coil region" evidence="12">
    <location>
        <begin position="288"/>
        <end position="363"/>
    </location>
</feature>
<evidence type="ECO:0000256" key="7">
    <source>
        <dbReference type="ARBA" id="ARBA00022838"/>
    </source>
</evidence>
<comment type="caution">
    <text evidence="14">The sequence shown here is derived from an EMBL/GenBank/DDBJ whole genome shotgun (WGS) entry which is preliminary data.</text>
</comment>
<evidence type="ECO:0000256" key="2">
    <source>
        <dbReference type="ARBA" id="ARBA00004629"/>
    </source>
</evidence>
<keyword evidence="5" id="KW-0132">Cell division</keyword>
<keyword evidence="15" id="KW-1185">Reference proteome</keyword>
<protein>
    <recommendedName>
        <fullName evidence="13">Kinetochore protein Nuf2 N-terminal domain-containing protein</fullName>
    </recommendedName>
</protein>
<keyword evidence="10" id="KW-0131">Cell cycle</keyword>
<dbReference type="InterPro" id="IPR038275">
    <property type="entry name" value="Nuf2_N_sf"/>
</dbReference>
<evidence type="ECO:0000256" key="4">
    <source>
        <dbReference type="ARBA" id="ARBA00022454"/>
    </source>
</evidence>
<evidence type="ECO:0000256" key="10">
    <source>
        <dbReference type="ARBA" id="ARBA00023306"/>
    </source>
</evidence>
<proteinExistence type="inferred from homology"/>
<name>A0ABD1YTL5_9MARC</name>
<dbReference type="PANTHER" id="PTHR21650">
    <property type="entry name" value="MEMBRALIN/KINETOCHORE PROTEIN NUF2"/>
    <property type="match status" value="1"/>
</dbReference>
<keyword evidence="4" id="KW-0158">Chromosome</keyword>